<dbReference type="EMBL" id="JAEPBG010000006">
    <property type="protein sequence ID" value="MBK4736085.1"/>
    <property type="molecule type" value="Genomic_DNA"/>
</dbReference>
<dbReference type="InterPro" id="IPR045584">
    <property type="entry name" value="Pilin-like"/>
</dbReference>
<evidence type="ECO:0000256" key="1">
    <source>
        <dbReference type="SAM" id="Phobius"/>
    </source>
</evidence>
<organism evidence="3 4">
    <name type="scientific">Noviherbaspirillum pedocola</name>
    <dbReference type="NCBI Taxonomy" id="2801341"/>
    <lineage>
        <taxon>Bacteria</taxon>
        <taxon>Pseudomonadati</taxon>
        <taxon>Pseudomonadota</taxon>
        <taxon>Betaproteobacteria</taxon>
        <taxon>Burkholderiales</taxon>
        <taxon>Oxalobacteraceae</taxon>
        <taxon>Noviherbaspirillum</taxon>
    </lineage>
</organism>
<reference evidence="3" key="1">
    <citation type="submission" date="2021-01" db="EMBL/GenBank/DDBJ databases">
        <title>Genome sequence of strain Noviherbaspirillum sp. DKR-6.</title>
        <authorList>
            <person name="Chaudhary D.K."/>
        </authorList>
    </citation>
    <scope>NUCLEOTIDE SEQUENCE</scope>
    <source>
        <strain evidence="3">DKR-6</strain>
    </source>
</reference>
<evidence type="ECO:0000259" key="2">
    <source>
        <dbReference type="Pfam" id="PF08805"/>
    </source>
</evidence>
<proteinExistence type="predicted"/>
<feature type="transmembrane region" description="Helical" evidence="1">
    <location>
        <begin position="31"/>
        <end position="51"/>
    </location>
</feature>
<keyword evidence="4" id="KW-1185">Reference proteome</keyword>
<evidence type="ECO:0000313" key="3">
    <source>
        <dbReference type="EMBL" id="MBK4736085.1"/>
    </source>
</evidence>
<sequence>MPNLTDNPCTHDKEHAMIHPLTRTRRRQAGYTLLELGFVMVIVGGMAYYAISGFLSDRDSGMVKNEIENTFKFISETMSQYSTQPDFSNVSTDVLRQFGVFPPSMVSGNQVHNLNHGTITAAPTTVTAQNDGVTFTETNYTQAMCQKVLPRIDAGVRLMTVNGIVVKGLDSQLKMDLLGANCRSDNNTVLFVISK</sequence>
<dbReference type="Proteomes" id="UP000622890">
    <property type="component" value="Unassembled WGS sequence"/>
</dbReference>
<protein>
    <recommendedName>
        <fullName evidence="2">Type 4 secretion system PilS N-terminal domain-containing protein</fullName>
    </recommendedName>
</protein>
<dbReference type="InterPro" id="IPR014911">
    <property type="entry name" value="PilS_N"/>
</dbReference>
<dbReference type="Gene3D" id="3.30.1690.10">
    <property type="entry name" value="TcpA-like pilin"/>
    <property type="match status" value="1"/>
</dbReference>
<evidence type="ECO:0000313" key="4">
    <source>
        <dbReference type="Proteomes" id="UP000622890"/>
    </source>
</evidence>
<keyword evidence="1" id="KW-0812">Transmembrane</keyword>
<comment type="caution">
    <text evidence="3">The sequence shown here is derived from an EMBL/GenBank/DDBJ whole genome shotgun (WGS) entry which is preliminary data.</text>
</comment>
<dbReference type="RefSeq" id="WP_200593181.1">
    <property type="nucleotide sequence ID" value="NZ_JAEPBG010000006.1"/>
</dbReference>
<gene>
    <name evidence="3" type="ORF">JJB74_15795</name>
</gene>
<dbReference type="AlphaFoldDB" id="A0A934SVB2"/>
<accession>A0A934SVB2</accession>
<keyword evidence="1" id="KW-1133">Transmembrane helix</keyword>
<keyword evidence="1" id="KW-0472">Membrane</keyword>
<feature type="domain" description="Type 4 secretion system PilS N-terminal" evidence="2">
    <location>
        <begin position="66"/>
        <end position="193"/>
    </location>
</feature>
<dbReference type="SUPFAM" id="SSF54523">
    <property type="entry name" value="Pili subunits"/>
    <property type="match status" value="1"/>
</dbReference>
<dbReference type="Pfam" id="PF08805">
    <property type="entry name" value="PilS"/>
    <property type="match status" value="1"/>
</dbReference>
<name>A0A934SVB2_9BURK</name>